<feature type="compositionally biased region" description="Gly residues" evidence="1">
    <location>
        <begin position="195"/>
        <end position="211"/>
    </location>
</feature>
<gene>
    <name evidence="3" type="ORF">P8A20_10935</name>
</gene>
<dbReference type="InterPro" id="IPR007331">
    <property type="entry name" value="Htaa"/>
</dbReference>
<protein>
    <submittedName>
        <fullName evidence="3">HtaA domain-containing protein</fullName>
    </submittedName>
</protein>
<organism evidence="3 4">
    <name type="scientific">Streptomyces glycanivorans</name>
    <dbReference type="NCBI Taxonomy" id="3033808"/>
    <lineage>
        <taxon>Bacteria</taxon>
        <taxon>Bacillati</taxon>
        <taxon>Actinomycetota</taxon>
        <taxon>Actinomycetes</taxon>
        <taxon>Kitasatosporales</taxon>
        <taxon>Streptomycetaceae</taxon>
        <taxon>Streptomyces</taxon>
    </lineage>
</organism>
<feature type="region of interest" description="Disordered" evidence="1">
    <location>
        <begin position="190"/>
        <end position="245"/>
    </location>
</feature>
<dbReference type="Pfam" id="PF04213">
    <property type="entry name" value="HtaA"/>
    <property type="match status" value="1"/>
</dbReference>
<feature type="compositionally biased region" description="Pro residues" evidence="1">
    <location>
        <begin position="224"/>
        <end position="234"/>
    </location>
</feature>
<dbReference type="Proteomes" id="UP001224433">
    <property type="component" value="Chromosome"/>
</dbReference>
<keyword evidence="4" id="KW-1185">Reference proteome</keyword>
<evidence type="ECO:0000259" key="2">
    <source>
        <dbReference type="Pfam" id="PF04213"/>
    </source>
</evidence>
<evidence type="ECO:0000313" key="3">
    <source>
        <dbReference type="EMBL" id="WLQ64076.1"/>
    </source>
</evidence>
<dbReference type="EMBL" id="CP120983">
    <property type="protein sequence ID" value="WLQ64076.1"/>
    <property type="molecule type" value="Genomic_DNA"/>
</dbReference>
<feature type="domain" description="Htaa" evidence="2">
    <location>
        <begin position="46"/>
        <end position="175"/>
    </location>
</feature>
<proteinExistence type="predicted"/>
<reference evidence="3 4" key="1">
    <citation type="submission" date="2023-03" db="EMBL/GenBank/DDBJ databases">
        <title>Isolation and description of six Streptomyces strains from soil environments, able to metabolize different microbial glucans.</title>
        <authorList>
            <person name="Widen T."/>
            <person name="Larsbrink J."/>
        </authorList>
    </citation>
    <scope>NUCLEOTIDE SEQUENCE [LARGE SCALE GENOMIC DNA]</scope>
    <source>
        <strain evidence="3 4">Alt3</strain>
    </source>
</reference>
<dbReference type="RefSeq" id="WP_306103418.1">
    <property type="nucleotide sequence ID" value="NZ_CP120983.1"/>
</dbReference>
<evidence type="ECO:0000256" key="1">
    <source>
        <dbReference type="SAM" id="MobiDB-lite"/>
    </source>
</evidence>
<name>A0ABY9JBL0_9ACTN</name>
<accession>A0ABY9JBL0</accession>
<evidence type="ECO:0000313" key="4">
    <source>
        <dbReference type="Proteomes" id="UP001224433"/>
    </source>
</evidence>
<sequence>MVTERPGAVRSGAAVLAGGVLLALLWPGTAVAGQDPLPDEVSGGYVSWATGSHGVELEAEKPAVRGAGGLTWFPAGSGGADLGSGDADVTLAGTARLTGAGGPAAGELGLGGLRLRLEGGEGALYVRDGQAGAEGAVALADLHTDGAEPVVRSGGLTWAGLRASLTADGARLLAGWSGRPFAEGDAIGELDVTLGTGGGPTPVPGVDGGPAPGSAESPDGGSPGAPPAQEPDPVPAEGAVPQEPPSAVPAALVEHPEVAPGTEQRVTGEGFEPGEVVLVAIDEDTRYQAVADASGQVFRTFPVYVTATAGAHTAELYSVTGDRRASAGFRVRNEG</sequence>